<evidence type="ECO:0000256" key="4">
    <source>
        <dbReference type="ARBA" id="ARBA00023136"/>
    </source>
</evidence>
<evidence type="ECO:0000259" key="6">
    <source>
        <dbReference type="PROSITE" id="PS50850"/>
    </source>
</evidence>
<dbReference type="EMBL" id="AUZZ01006578">
    <property type="protein sequence ID" value="EQD45857.1"/>
    <property type="molecule type" value="Genomic_DNA"/>
</dbReference>
<feature type="domain" description="Major facilitator superfamily (MFS) profile" evidence="6">
    <location>
        <begin position="10"/>
        <end position="428"/>
    </location>
</feature>
<evidence type="ECO:0000313" key="7">
    <source>
        <dbReference type="EMBL" id="EQD45857.1"/>
    </source>
</evidence>
<feature type="transmembrane region" description="Helical" evidence="5">
    <location>
        <begin position="138"/>
        <end position="162"/>
    </location>
</feature>
<evidence type="ECO:0000256" key="1">
    <source>
        <dbReference type="ARBA" id="ARBA00004141"/>
    </source>
</evidence>
<name>T0ZN01_9ZZZZ</name>
<keyword evidence="3 5" id="KW-1133">Transmembrane helix</keyword>
<protein>
    <submittedName>
        <fullName evidence="7">Major facilitator superfamily MFS_1</fullName>
    </submittedName>
</protein>
<sequence length="442" mass="48531">MRATRFRWLVVALIFFITVINYIDRSAIAYAIGAIARDLGFGHHDEALLNGFILAAFSLGYMFTTFLGGILADRHGARVTLFWAALLWSLAIGMTGFAAGFAMLVVARVLLGVAEGPNFPAMNRAVADWLSSRERAIALGNALVAVPLALAIGAPIVTQLILHLSWRGMFIVLMLASLLWLPLWWWLFRDFPEHSRHVNAAELAHIRDGAAPELDHAASARHAARRKTRGLWKFLLRNPTLLANDWAFFVFGYFLFFFMTWLPSYLQHAYGLKLGAVGWFSVLPWLTAALMLWGTGYLSDWLLRRTGSLRVARSHVIWVTQLLAGLCILPVIFVHDLGVALVFITLAVGLGMSSNACFYAVNVDVARARSGTALGVMDTFFALAGFIAPVLTGWLVGLTGHYQAAFALLALLALSSVLAVLLFHHPDQSAKLEDSTDARAAP</sequence>
<evidence type="ECO:0000256" key="3">
    <source>
        <dbReference type="ARBA" id="ARBA00022989"/>
    </source>
</evidence>
<feature type="transmembrane region" description="Helical" evidence="5">
    <location>
        <begin position="47"/>
        <end position="72"/>
    </location>
</feature>
<feature type="transmembrane region" description="Helical" evidence="5">
    <location>
        <begin position="168"/>
        <end position="188"/>
    </location>
</feature>
<dbReference type="InterPro" id="IPR050382">
    <property type="entry name" value="MFS_Na/Anion_cotransporter"/>
</dbReference>
<comment type="caution">
    <text evidence="7">The sequence shown here is derived from an EMBL/GenBank/DDBJ whole genome shotgun (WGS) entry which is preliminary data.</text>
</comment>
<dbReference type="GO" id="GO:0016020">
    <property type="term" value="C:membrane"/>
    <property type="evidence" value="ECO:0007669"/>
    <property type="project" value="UniProtKB-SubCell"/>
</dbReference>
<dbReference type="PANTHER" id="PTHR11662:SF399">
    <property type="entry name" value="FI19708P1-RELATED"/>
    <property type="match status" value="1"/>
</dbReference>
<feature type="transmembrane region" description="Helical" evidence="5">
    <location>
        <begin position="79"/>
        <end position="99"/>
    </location>
</feature>
<keyword evidence="2 5" id="KW-0812">Transmembrane</keyword>
<dbReference type="GO" id="GO:0022857">
    <property type="term" value="F:transmembrane transporter activity"/>
    <property type="evidence" value="ECO:0007669"/>
    <property type="project" value="InterPro"/>
</dbReference>
<gene>
    <name evidence="7" type="ORF">B2A_09111</name>
</gene>
<dbReference type="CDD" id="cd17319">
    <property type="entry name" value="MFS_ExuT_GudP_like"/>
    <property type="match status" value="1"/>
</dbReference>
<dbReference type="PROSITE" id="PS50850">
    <property type="entry name" value="MFS"/>
    <property type="match status" value="1"/>
</dbReference>
<reference evidence="7" key="2">
    <citation type="journal article" date="2014" name="ISME J.">
        <title>Microbial stratification in low pH oxic and suboxic macroscopic growths along an acid mine drainage.</title>
        <authorList>
            <person name="Mendez-Garcia C."/>
            <person name="Mesa V."/>
            <person name="Sprenger R.R."/>
            <person name="Richter M."/>
            <person name="Diez M.S."/>
            <person name="Solano J."/>
            <person name="Bargiela R."/>
            <person name="Golyshina O.V."/>
            <person name="Manteca A."/>
            <person name="Ramos J.L."/>
            <person name="Gallego J.R."/>
            <person name="Llorente I."/>
            <person name="Martins Dos Santos V.A."/>
            <person name="Jensen O.N."/>
            <person name="Pelaez A.I."/>
            <person name="Sanchez J."/>
            <person name="Ferrer M."/>
        </authorList>
    </citation>
    <scope>NUCLEOTIDE SEQUENCE</scope>
</reference>
<proteinExistence type="predicted"/>
<dbReference type="AlphaFoldDB" id="T0ZN01"/>
<dbReference type="InterPro" id="IPR036259">
    <property type="entry name" value="MFS_trans_sf"/>
</dbReference>
<feature type="transmembrane region" description="Helical" evidence="5">
    <location>
        <begin position="339"/>
        <end position="361"/>
    </location>
</feature>
<organism evidence="7">
    <name type="scientific">mine drainage metagenome</name>
    <dbReference type="NCBI Taxonomy" id="410659"/>
    <lineage>
        <taxon>unclassified sequences</taxon>
        <taxon>metagenomes</taxon>
        <taxon>ecological metagenomes</taxon>
    </lineage>
</organism>
<dbReference type="Gene3D" id="1.20.1250.20">
    <property type="entry name" value="MFS general substrate transporter like domains"/>
    <property type="match status" value="2"/>
</dbReference>
<dbReference type="SUPFAM" id="SSF103473">
    <property type="entry name" value="MFS general substrate transporter"/>
    <property type="match status" value="1"/>
</dbReference>
<dbReference type="InterPro" id="IPR020846">
    <property type="entry name" value="MFS_dom"/>
</dbReference>
<feature type="transmembrane region" description="Helical" evidence="5">
    <location>
        <begin position="402"/>
        <end position="423"/>
    </location>
</feature>
<feature type="transmembrane region" description="Helical" evidence="5">
    <location>
        <begin position="282"/>
        <end position="303"/>
    </location>
</feature>
<dbReference type="InterPro" id="IPR011701">
    <property type="entry name" value="MFS"/>
</dbReference>
<feature type="transmembrane region" description="Helical" evidence="5">
    <location>
        <begin position="315"/>
        <end position="333"/>
    </location>
</feature>
<dbReference type="Pfam" id="PF07690">
    <property type="entry name" value="MFS_1"/>
    <property type="match status" value="2"/>
</dbReference>
<reference evidence="7" key="1">
    <citation type="submission" date="2013-08" db="EMBL/GenBank/DDBJ databases">
        <authorList>
            <person name="Mendez C."/>
            <person name="Richter M."/>
            <person name="Ferrer M."/>
            <person name="Sanchez J."/>
        </authorList>
    </citation>
    <scope>NUCLEOTIDE SEQUENCE</scope>
</reference>
<dbReference type="PANTHER" id="PTHR11662">
    <property type="entry name" value="SOLUTE CARRIER FAMILY 17"/>
    <property type="match status" value="1"/>
</dbReference>
<evidence type="ECO:0000256" key="2">
    <source>
        <dbReference type="ARBA" id="ARBA00022692"/>
    </source>
</evidence>
<feature type="transmembrane region" description="Helical" evidence="5">
    <location>
        <begin position="241"/>
        <end position="262"/>
    </location>
</feature>
<keyword evidence="4 5" id="KW-0472">Membrane</keyword>
<evidence type="ECO:0000256" key="5">
    <source>
        <dbReference type="SAM" id="Phobius"/>
    </source>
</evidence>
<comment type="subcellular location">
    <subcellularLocation>
        <location evidence="1">Membrane</location>
        <topology evidence="1">Multi-pass membrane protein</topology>
    </subcellularLocation>
</comment>
<feature type="transmembrane region" description="Helical" evidence="5">
    <location>
        <begin position="105"/>
        <end position="126"/>
    </location>
</feature>
<feature type="transmembrane region" description="Helical" evidence="5">
    <location>
        <begin position="373"/>
        <end position="396"/>
    </location>
</feature>
<accession>T0ZN01</accession>